<feature type="transmembrane region" description="Helical" evidence="24">
    <location>
        <begin position="63"/>
        <end position="83"/>
    </location>
</feature>
<keyword evidence="11 22" id="KW-0547">Nucleotide-binding</keyword>
<dbReference type="AlphaFoldDB" id="A0A3S4UK09"/>
<feature type="binding site" evidence="21">
    <location>
        <position position="18"/>
    </location>
    <ligand>
        <name>substrate</name>
    </ligand>
</feature>
<keyword evidence="10 23" id="KW-0479">Metal-binding</keyword>
<keyword evidence="16 24" id="KW-0443">Lipid metabolism</keyword>
<feature type="transmembrane region" description="Helical" evidence="24">
    <location>
        <begin position="38"/>
        <end position="57"/>
    </location>
</feature>
<dbReference type="EC" id="2.7.1.107" evidence="3 24"/>
<dbReference type="GO" id="GO:0004143">
    <property type="term" value="F:ATP-dependent diacylglycerol kinase activity"/>
    <property type="evidence" value="ECO:0007669"/>
    <property type="project" value="UniProtKB-EC"/>
</dbReference>
<evidence type="ECO:0000256" key="4">
    <source>
        <dbReference type="ARBA" id="ARBA00017575"/>
    </source>
</evidence>
<evidence type="ECO:0000313" key="25">
    <source>
        <dbReference type="EMBL" id="RWX75545.1"/>
    </source>
</evidence>
<keyword evidence="19 24" id="KW-1208">Phospholipid metabolism</keyword>
<dbReference type="RefSeq" id="WP_128444431.1">
    <property type="nucleotide sequence ID" value="NZ_SBIP01000004.1"/>
</dbReference>
<feature type="binding site" evidence="22">
    <location>
        <begin position="102"/>
        <end position="103"/>
    </location>
    <ligand>
        <name>ATP</name>
        <dbReference type="ChEBI" id="CHEBI:30616"/>
    </ligand>
</feature>
<protein>
    <recommendedName>
        <fullName evidence="4 24">Diacylglycerol kinase</fullName>
        <ecNumber evidence="3 24">2.7.1.107</ecNumber>
    </recommendedName>
</protein>
<organism evidence="25 26">
    <name type="scientific">Neorhizobium lilium</name>
    <dbReference type="NCBI Taxonomy" id="2503024"/>
    <lineage>
        <taxon>Bacteria</taxon>
        <taxon>Pseudomonadati</taxon>
        <taxon>Pseudomonadota</taxon>
        <taxon>Alphaproteobacteria</taxon>
        <taxon>Hyphomicrobiales</taxon>
        <taxon>Rhizobiaceae</taxon>
        <taxon>Rhizobium/Agrobacterium group</taxon>
        <taxon>Neorhizobium</taxon>
    </lineage>
</organism>
<dbReference type="EMBL" id="SBIP01000004">
    <property type="protein sequence ID" value="RWX75545.1"/>
    <property type="molecule type" value="Genomic_DNA"/>
</dbReference>
<feature type="binding site" evidence="21">
    <location>
        <begin position="38"/>
        <end position="42"/>
    </location>
    <ligand>
        <name>substrate</name>
    </ligand>
</feature>
<evidence type="ECO:0000256" key="15">
    <source>
        <dbReference type="ARBA" id="ARBA00022989"/>
    </source>
</evidence>
<evidence type="ECO:0000256" key="21">
    <source>
        <dbReference type="PIRSR" id="PIRSR600829-2"/>
    </source>
</evidence>
<comment type="function">
    <text evidence="24">Catalyzes the ATP-dependent phosphorylation of sn-l,2-diacylglycerol (DAG) to phosphatidic acid. Involved in the recycling of diacylglycerol produced as a by-product during membrane-derived oligosaccharide (MDO) biosynthesis.</text>
</comment>
<evidence type="ECO:0000256" key="8">
    <source>
        <dbReference type="ARBA" id="ARBA00022679"/>
    </source>
</evidence>
<keyword evidence="18" id="KW-0594">Phospholipid biosynthesis</keyword>
<evidence type="ECO:0000256" key="2">
    <source>
        <dbReference type="ARBA" id="ARBA00005967"/>
    </source>
</evidence>
<keyword evidence="26" id="KW-1185">Reference proteome</keyword>
<keyword evidence="8 24" id="KW-0808">Transferase</keyword>
<dbReference type="OrthoDB" id="9796011at2"/>
<feature type="binding site" evidence="21">
    <location>
        <position position="106"/>
    </location>
    <ligand>
        <name>substrate</name>
    </ligand>
</feature>
<feature type="binding site" evidence="21">
    <location>
        <position position="77"/>
    </location>
    <ligand>
        <name>substrate</name>
    </ligand>
</feature>
<evidence type="ECO:0000256" key="11">
    <source>
        <dbReference type="ARBA" id="ARBA00022741"/>
    </source>
</evidence>
<name>A0A3S4UK09_9HYPH</name>
<dbReference type="GO" id="GO:0005886">
    <property type="term" value="C:plasma membrane"/>
    <property type="evidence" value="ECO:0007669"/>
    <property type="project" value="UniProtKB-SubCell"/>
</dbReference>
<keyword evidence="12 24" id="KW-0418">Kinase</keyword>
<dbReference type="InterPro" id="IPR000829">
    <property type="entry name" value="DAGK"/>
</dbReference>
<evidence type="ECO:0000256" key="19">
    <source>
        <dbReference type="ARBA" id="ARBA00023264"/>
    </source>
</evidence>
<evidence type="ECO:0000256" key="3">
    <source>
        <dbReference type="ARBA" id="ARBA00012133"/>
    </source>
</evidence>
<evidence type="ECO:0000256" key="10">
    <source>
        <dbReference type="ARBA" id="ARBA00022723"/>
    </source>
</evidence>
<evidence type="ECO:0000256" key="20">
    <source>
        <dbReference type="PIRSR" id="PIRSR600829-1"/>
    </source>
</evidence>
<comment type="similarity">
    <text evidence="2 24">Belongs to the bacterial diacylglycerol kinase family.</text>
</comment>
<accession>A0A3S4UK09</accession>
<evidence type="ECO:0000256" key="9">
    <source>
        <dbReference type="ARBA" id="ARBA00022692"/>
    </source>
</evidence>
<feature type="binding site" evidence="23">
    <location>
        <position position="84"/>
    </location>
    <ligand>
        <name>a divalent metal cation</name>
        <dbReference type="ChEBI" id="CHEBI:60240"/>
    </ligand>
</feature>
<keyword evidence="5" id="KW-1003">Cell membrane</keyword>
<keyword evidence="6" id="KW-0444">Lipid biosynthesis</keyword>
<evidence type="ECO:0000256" key="12">
    <source>
        <dbReference type="ARBA" id="ARBA00022777"/>
    </source>
</evidence>
<evidence type="ECO:0000256" key="23">
    <source>
        <dbReference type="PIRSR" id="PIRSR600829-4"/>
    </source>
</evidence>
<dbReference type="GO" id="GO:0006654">
    <property type="term" value="P:phosphatidic acid biosynthetic process"/>
    <property type="evidence" value="ECO:0007669"/>
    <property type="project" value="InterPro"/>
</dbReference>
<keyword evidence="9 24" id="KW-0812">Transmembrane</keyword>
<dbReference type="CDD" id="cd14264">
    <property type="entry name" value="DAGK_IM"/>
    <property type="match status" value="1"/>
</dbReference>
<comment type="catalytic activity">
    <reaction evidence="24">
        <text>a 1,2-diacyl-sn-glycerol + ATP = a 1,2-diacyl-sn-glycero-3-phosphate + ADP + H(+)</text>
        <dbReference type="Rhea" id="RHEA:10272"/>
        <dbReference type="ChEBI" id="CHEBI:15378"/>
        <dbReference type="ChEBI" id="CHEBI:17815"/>
        <dbReference type="ChEBI" id="CHEBI:30616"/>
        <dbReference type="ChEBI" id="CHEBI:58608"/>
        <dbReference type="ChEBI" id="CHEBI:456216"/>
        <dbReference type="EC" id="2.7.1.107"/>
    </reaction>
</comment>
<dbReference type="Proteomes" id="UP000287687">
    <property type="component" value="Unassembled WGS sequence"/>
</dbReference>
<feature type="binding site" evidence="22">
    <location>
        <position position="25"/>
    </location>
    <ligand>
        <name>ATP</name>
        <dbReference type="ChEBI" id="CHEBI:30616"/>
    </ligand>
</feature>
<evidence type="ECO:0000256" key="22">
    <source>
        <dbReference type="PIRSR" id="PIRSR600829-3"/>
    </source>
</evidence>
<dbReference type="PANTHER" id="PTHR34299:SF1">
    <property type="entry name" value="DIACYLGLYCEROL KINASE"/>
    <property type="match status" value="1"/>
</dbReference>
<keyword evidence="14 23" id="KW-0460">Magnesium</keyword>
<evidence type="ECO:0000256" key="17">
    <source>
        <dbReference type="ARBA" id="ARBA00023136"/>
    </source>
</evidence>
<evidence type="ECO:0000256" key="13">
    <source>
        <dbReference type="ARBA" id="ARBA00022840"/>
    </source>
</evidence>
<evidence type="ECO:0000256" key="14">
    <source>
        <dbReference type="ARBA" id="ARBA00022842"/>
    </source>
</evidence>
<proteinExistence type="inferred from homology"/>
<evidence type="ECO:0000256" key="5">
    <source>
        <dbReference type="ARBA" id="ARBA00022475"/>
    </source>
</evidence>
<keyword evidence="7 24" id="KW-0997">Cell inner membrane</keyword>
<dbReference type="GO" id="GO:0046872">
    <property type="term" value="F:metal ion binding"/>
    <property type="evidence" value="ECO:0007669"/>
    <property type="project" value="UniProtKB-KW"/>
</dbReference>
<dbReference type="GO" id="GO:0005524">
    <property type="term" value="F:ATP binding"/>
    <property type="evidence" value="ECO:0007669"/>
    <property type="project" value="UniProtKB-KW"/>
</dbReference>
<feature type="binding site" evidence="22">
    <location>
        <position position="36"/>
    </location>
    <ligand>
        <name>ATP</name>
        <dbReference type="ChEBI" id="CHEBI:30616"/>
    </ligand>
</feature>
<dbReference type="InterPro" id="IPR033718">
    <property type="entry name" value="DAGK_prok"/>
</dbReference>
<comment type="subcellular location">
    <subcellularLocation>
        <location evidence="1 24">Cell inner membrane</location>
        <topology evidence="1 24">Multi-pass membrane protein</topology>
    </subcellularLocation>
</comment>
<feature type="binding site" evidence="22">
    <location>
        <position position="18"/>
    </location>
    <ligand>
        <name>ATP</name>
        <dbReference type="ChEBI" id="CHEBI:30616"/>
    </ligand>
</feature>
<evidence type="ECO:0000256" key="7">
    <source>
        <dbReference type="ARBA" id="ARBA00022519"/>
    </source>
</evidence>
<keyword evidence="15 24" id="KW-1133">Transmembrane helix</keyword>
<reference evidence="25 26" key="1">
    <citation type="submission" date="2019-01" db="EMBL/GenBank/DDBJ databases">
        <title>The draft genome of Rhizobium sp. 24NR.</title>
        <authorList>
            <person name="Liu L."/>
            <person name="Liang L."/>
            <person name="Shi S."/>
            <person name="Xu L."/>
            <person name="Wang X."/>
            <person name="Li L."/>
            <person name="Zhang X."/>
        </authorList>
    </citation>
    <scope>NUCLEOTIDE SEQUENCE [LARGE SCALE GENOMIC DNA]</scope>
    <source>
        <strain evidence="25 26">24NR</strain>
    </source>
</reference>
<dbReference type="Gene3D" id="1.10.287.3610">
    <property type="match status" value="1"/>
</dbReference>
<dbReference type="InterPro" id="IPR036945">
    <property type="entry name" value="DAGK_sf"/>
</dbReference>
<gene>
    <name evidence="25" type="ORF">EPK99_17760</name>
</gene>
<sequence>MDKAPLDNNLQKASGIRRIVAAARYSAQGSIRLWREEAFRHEVIAFIAGIILFTAIGAQTADYLVFLVLMLVLFAVEALNTAIEELVDRISPEISTVGRYAKDLGSFAVFCLLGANGMFAIYVVARTVWG</sequence>
<evidence type="ECO:0000256" key="18">
    <source>
        <dbReference type="ARBA" id="ARBA00023209"/>
    </source>
</evidence>
<keyword evidence="13 22" id="KW-0067">ATP-binding</keyword>
<evidence type="ECO:0000256" key="24">
    <source>
        <dbReference type="RuleBase" id="RU363065"/>
    </source>
</evidence>
<evidence type="ECO:0000256" key="1">
    <source>
        <dbReference type="ARBA" id="ARBA00004429"/>
    </source>
</evidence>
<comment type="cofactor">
    <cofactor evidence="23">
        <name>Mg(2+)</name>
        <dbReference type="ChEBI" id="CHEBI:18420"/>
    </cofactor>
    <text evidence="23">Mn(2+), Zn(2+), Cd(2+) and Co(2+) support activity to lesser extents.</text>
</comment>
<comment type="caution">
    <text evidence="25">The sequence shown here is derived from an EMBL/GenBank/DDBJ whole genome shotgun (WGS) entry which is preliminary data.</text>
</comment>
<feature type="binding site" evidence="23">
    <location>
        <position position="36"/>
    </location>
    <ligand>
        <name>a divalent metal cation</name>
        <dbReference type="ChEBI" id="CHEBI:60240"/>
    </ligand>
</feature>
<evidence type="ECO:0000256" key="6">
    <source>
        <dbReference type="ARBA" id="ARBA00022516"/>
    </source>
</evidence>
<feature type="binding site" evidence="22">
    <location>
        <position position="84"/>
    </location>
    <ligand>
        <name>ATP</name>
        <dbReference type="ChEBI" id="CHEBI:30616"/>
    </ligand>
</feature>
<keyword evidence="17 24" id="KW-0472">Membrane</keyword>
<feature type="active site" description="Proton acceptor" evidence="20">
    <location>
        <position position="77"/>
    </location>
</feature>
<evidence type="ECO:0000313" key="26">
    <source>
        <dbReference type="Proteomes" id="UP000287687"/>
    </source>
</evidence>
<dbReference type="PROSITE" id="PS01069">
    <property type="entry name" value="DAGK_PROKAR"/>
    <property type="match status" value="1"/>
</dbReference>
<dbReference type="PANTHER" id="PTHR34299">
    <property type="entry name" value="DIACYLGLYCEROL KINASE"/>
    <property type="match status" value="1"/>
</dbReference>
<evidence type="ECO:0000256" key="16">
    <source>
        <dbReference type="ARBA" id="ARBA00023098"/>
    </source>
</evidence>
<feature type="transmembrane region" description="Helical" evidence="24">
    <location>
        <begin position="104"/>
        <end position="125"/>
    </location>
</feature>
<dbReference type="Pfam" id="PF01219">
    <property type="entry name" value="DAGK_prokar"/>
    <property type="match status" value="1"/>
</dbReference>